<evidence type="ECO:0000256" key="1">
    <source>
        <dbReference type="ARBA" id="ARBA00003761"/>
    </source>
</evidence>
<keyword evidence="8" id="KW-0092">Biotin</keyword>
<dbReference type="PROSITE" id="PS00867">
    <property type="entry name" value="CPSASE_2"/>
    <property type="match status" value="1"/>
</dbReference>
<name>A0A7T4R1L4_9GAMM</name>
<comment type="catalytic activity">
    <reaction evidence="10">
        <text>N(6)-biotinyl-L-lysyl-[protein] + hydrogencarbonate + ATP = N(6)-carboxybiotinyl-L-lysyl-[protein] + ADP + phosphate + H(+)</text>
        <dbReference type="Rhea" id="RHEA:13501"/>
        <dbReference type="Rhea" id="RHEA-COMP:10505"/>
        <dbReference type="Rhea" id="RHEA-COMP:10506"/>
        <dbReference type="ChEBI" id="CHEBI:15378"/>
        <dbReference type="ChEBI" id="CHEBI:17544"/>
        <dbReference type="ChEBI" id="CHEBI:30616"/>
        <dbReference type="ChEBI" id="CHEBI:43474"/>
        <dbReference type="ChEBI" id="CHEBI:83144"/>
        <dbReference type="ChEBI" id="CHEBI:83145"/>
        <dbReference type="ChEBI" id="CHEBI:456216"/>
        <dbReference type="EC" id="6.3.4.14"/>
    </reaction>
</comment>
<accession>A0A7T4R1L4</accession>
<evidence type="ECO:0000259" key="13">
    <source>
        <dbReference type="PROSITE" id="PS50979"/>
    </source>
</evidence>
<dbReference type="InterPro" id="IPR011764">
    <property type="entry name" value="Biotin_carboxylation_dom"/>
</dbReference>
<dbReference type="Pfam" id="PF02785">
    <property type="entry name" value="Biotin_carb_C"/>
    <property type="match status" value="1"/>
</dbReference>
<keyword evidence="5" id="KW-0436">Ligase</keyword>
<evidence type="ECO:0000256" key="5">
    <source>
        <dbReference type="ARBA" id="ARBA00022598"/>
    </source>
</evidence>
<dbReference type="Gene3D" id="3.30.470.20">
    <property type="entry name" value="ATP-grasp fold, B domain"/>
    <property type="match status" value="1"/>
</dbReference>
<evidence type="ECO:0000259" key="12">
    <source>
        <dbReference type="PROSITE" id="PS50975"/>
    </source>
</evidence>
<dbReference type="EMBL" id="CP066167">
    <property type="protein sequence ID" value="QQD18582.1"/>
    <property type="molecule type" value="Genomic_DNA"/>
</dbReference>
<dbReference type="InterPro" id="IPR011054">
    <property type="entry name" value="Rudment_hybrid_motif"/>
</dbReference>
<dbReference type="SUPFAM" id="SSF52440">
    <property type="entry name" value="PreATP-grasp domain"/>
    <property type="match status" value="1"/>
</dbReference>
<protein>
    <recommendedName>
        <fullName evidence="4">Biotin carboxylase</fullName>
    </recommendedName>
    <alternativeName>
        <fullName evidence="9">Acetyl-coenzyme A carboxylase biotin carboxylase subunit A</fullName>
    </alternativeName>
</protein>
<evidence type="ECO:0000256" key="3">
    <source>
        <dbReference type="ARBA" id="ARBA00011750"/>
    </source>
</evidence>
<evidence type="ECO:0000256" key="2">
    <source>
        <dbReference type="ARBA" id="ARBA00004956"/>
    </source>
</evidence>
<dbReference type="InterPro" id="IPR005481">
    <property type="entry name" value="BC-like_N"/>
</dbReference>
<keyword evidence="15" id="KW-1185">Reference proteome</keyword>
<dbReference type="InterPro" id="IPR050856">
    <property type="entry name" value="Biotin_carboxylase_complex"/>
</dbReference>
<evidence type="ECO:0000313" key="15">
    <source>
        <dbReference type="Proteomes" id="UP000596063"/>
    </source>
</evidence>
<dbReference type="PROSITE" id="PS50979">
    <property type="entry name" value="BC"/>
    <property type="match status" value="1"/>
</dbReference>
<dbReference type="SMART" id="SM00878">
    <property type="entry name" value="Biotin_carb_C"/>
    <property type="match status" value="1"/>
</dbReference>
<organism evidence="14 15">
    <name type="scientific">Spongiibacter nanhainus</name>
    <dbReference type="NCBI Taxonomy" id="2794344"/>
    <lineage>
        <taxon>Bacteria</taxon>
        <taxon>Pseudomonadati</taxon>
        <taxon>Pseudomonadota</taxon>
        <taxon>Gammaproteobacteria</taxon>
        <taxon>Cellvibrionales</taxon>
        <taxon>Spongiibacteraceae</taxon>
        <taxon>Spongiibacter</taxon>
    </lineage>
</organism>
<dbReference type="InterPro" id="IPR016185">
    <property type="entry name" value="PreATP-grasp_dom_sf"/>
</dbReference>
<comment type="function">
    <text evidence="1">This protein is a component of the acetyl coenzyme A carboxylase complex; first, biotin carboxylase catalyzes the carboxylation of the carrier protein and then the transcarboxylase transfers the carboxyl group to form malonyl-CoA.</text>
</comment>
<keyword evidence="7 11" id="KW-0067">ATP-binding</keyword>
<evidence type="ECO:0000256" key="10">
    <source>
        <dbReference type="ARBA" id="ARBA00048600"/>
    </source>
</evidence>
<dbReference type="InterPro" id="IPR011761">
    <property type="entry name" value="ATP-grasp"/>
</dbReference>
<dbReference type="InterPro" id="IPR005482">
    <property type="entry name" value="Biotin_COase_C"/>
</dbReference>
<evidence type="ECO:0000256" key="7">
    <source>
        <dbReference type="ARBA" id="ARBA00022840"/>
    </source>
</evidence>
<dbReference type="PANTHER" id="PTHR18866">
    <property type="entry name" value="CARBOXYLASE:PYRUVATE/ACETYL-COA/PROPIONYL-COA CARBOXYLASE"/>
    <property type="match status" value="1"/>
</dbReference>
<dbReference type="FunFam" id="3.40.50.20:FF:000010">
    <property type="entry name" value="Propionyl-CoA carboxylase subunit alpha"/>
    <property type="match status" value="1"/>
</dbReference>
<dbReference type="AlphaFoldDB" id="A0A7T4R1L4"/>
<comment type="pathway">
    <text evidence="2">Lipid metabolism; malonyl-CoA biosynthesis; malonyl-CoA from acetyl-CoA: step 1/1.</text>
</comment>
<dbReference type="Pfam" id="PF02786">
    <property type="entry name" value="CPSase_L_D2"/>
    <property type="match status" value="1"/>
</dbReference>
<evidence type="ECO:0000256" key="9">
    <source>
        <dbReference type="ARBA" id="ARBA00033786"/>
    </source>
</evidence>
<keyword evidence="6 11" id="KW-0547">Nucleotide-binding</keyword>
<reference evidence="14 15" key="1">
    <citation type="submission" date="2020-12" db="EMBL/GenBank/DDBJ databases">
        <authorList>
            <person name="Shan Y."/>
        </authorList>
    </citation>
    <scope>NUCLEOTIDE SEQUENCE [LARGE SCALE GENOMIC DNA]</scope>
    <source>
        <strain evidence="15">csc3.9</strain>
    </source>
</reference>
<dbReference type="GO" id="GO:0004075">
    <property type="term" value="F:biotin carboxylase activity"/>
    <property type="evidence" value="ECO:0007669"/>
    <property type="project" value="UniProtKB-EC"/>
</dbReference>
<dbReference type="KEGG" id="snan:I6N98_01515"/>
<dbReference type="RefSeq" id="WP_198570073.1">
    <property type="nucleotide sequence ID" value="NZ_CP066167.1"/>
</dbReference>
<dbReference type="Pfam" id="PF00289">
    <property type="entry name" value="Biotin_carb_N"/>
    <property type="match status" value="1"/>
</dbReference>
<dbReference type="SUPFAM" id="SSF51246">
    <property type="entry name" value="Rudiment single hybrid motif"/>
    <property type="match status" value="1"/>
</dbReference>
<evidence type="ECO:0000256" key="4">
    <source>
        <dbReference type="ARBA" id="ARBA00017242"/>
    </source>
</evidence>
<dbReference type="SUPFAM" id="SSF56059">
    <property type="entry name" value="Glutathione synthetase ATP-binding domain-like"/>
    <property type="match status" value="1"/>
</dbReference>
<evidence type="ECO:0000256" key="8">
    <source>
        <dbReference type="ARBA" id="ARBA00023267"/>
    </source>
</evidence>
<feature type="domain" description="Biotin carboxylation" evidence="13">
    <location>
        <begin position="3"/>
        <end position="452"/>
    </location>
</feature>
<evidence type="ECO:0000256" key="6">
    <source>
        <dbReference type="ARBA" id="ARBA00022741"/>
    </source>
</evidence>
<dbReference type="InterPro" id="IPR005479">
    <property type="entry name" value="CPAse_ATP-bd"/>
</dbReference>
<proteinExistence type="predicted"/>
<dbReference type="GO" id="GO:0046872">
    <property type="term" value="F:metal ion binding"/>
    <property type="evidence" value="ECO:0007669"/>
    <property type="project" value="InterPro"/>
</dbReference>
<dbReference type="GO" id="GO:0005524">
    <property type="term" value="F:ATP binding"/>
    <property type="evidence" value="ECO:0007669"/>
    <property type="project" value="UniProtKB-UniRule"/>
</dbReference>
<dbReference type="PROSITE" id="PS50975">
    <property type="entry name" value="ATP_GRASP"/>
    <property type="match status" value="1"/>
</dbReference>
<evidence type="ECO:0000313" key="14">
    <source>
        <dbReference type="EMBL" id="QQD18582.1"/>
    </source>
</evidence>
<dbReference type="Proteomes" id="UP000596063">
    <property type="component" value="Chromosome"/>
</dbReference>
<sequence>MTTFKKVLIANRGEIALRVISALRKLGISSVAIFHSEDRHALYVRQADEAIEVYGDTPTAAYLDIPQIIQACKKSASDAVHPGYGFLSENAGFARALSAEEITFIGPEADVIELMGDKIVSRNFVEKHGFPVPPSISVRASDLESAELSALRDAVESMGLPVVVKAAAGGGGKGMNIVRALEDLEGSLRVAASEAKKYFHDERVYIERYFPSARHIEVQILGDSATTLHLGVRECSIQRRFQKVIEEAPSPALSEQKHQEICEVALGIARAARYSSAGTVEFLYTPEGEFFFLEMNTRIQVEHPVTEMIYGVDIVAEQIRVAMGEGLTFTQDDLKPSGHAIECRICAEDPFNNFMPETGKVLYLNEPSGDGIRVDSGLHIGQVIGSSFDPMLAKIIVHAPSRSEAIGRLRDALENTVILGVTVNIEYLQHLLDHPKFQVGDFDTGFIASEASELERRSVSQDDLQAVLATAYLTDRDTRLLVSATPEPYLAIGNWRN</sequence>
<feature type="domain" description="ATP-grasp" evidence="12">
    <location>
        <begin position="122"/>
        <end position="323"/>
    </location>
</feature>
<comment type="subunit">
    <text evidence="3">Acetyl-CoA carboxylase is a heterohexamer of biotin carboxyl carrier protein, biotin carboxylase and the two subunits of carboxyl transferase in a 2:2 complex.</text>
</comment>
<dbReference type="PANTHER" id="PTHR18866:SF33">
    <property type="entry name" value="METHYLCROTONOYL-COA CARBOXYLASE SUBUNIT ALPHA, MITOCHONDRIAL-RELATED"/>
    <property type="match status" value="1"/>
</dbReference>
<evidence type="ECO:0000256" key="11">
    <source>
        <dbReference type="PROSITE-ProRule" id="PRU00409"/>
    </source>
</evidence>
<gene>
    <name evidence="14" type="ORF">I6N98_01515</name>
</gene>